<dbReference type="InterPro" id="IPR056807">
    <property type="entry name" value="LIM_FHL1/2/3/5_N"/>
</dbReference>
<dbReference type="FunFam" id="2.10.110.10:FF:000030">
    <property type="entry name" value="Four and a half LIM domains protein 2"/>
    <property type="match status" value="1"/>
</dbReference>
<dbReference type="Ensembl" id="ENSXETT00000002321">
    <property type="protein sequence ID" value="ENSXETP00000002321"/>
    <property type="gene ID" value="ENSXETG00000001065"/>
</dbReference>
<feature type="domain" description="LIM zinc-binding" evidence="9">
    <location>
        <begin position="100"/>
        <end position="163"/>
    </location>
</feature>
<dbReference type="CDD" id="cd09343">
    <property type="entry name" value="LIM1_FHL"/>
    <property type="match status" value="1"/>
</dbReference>
<keyword evidence="3" id="KW-0677">Repeat</keyword>
<dbReference type="FunFam" id="2.10.110.10:FF:000048">
    <property type="entry name" value="Four and a half LIM domains protein 2"/>
    <property type="match status" value="1"/>
</dbReference>
<evidence type="ECO:0000259" key="9">
    <source>
        <dbReference type="PROSITE" id="PS50023"/>
    </source>
</evidence>
<dbReference type="AlphaFoldDB" id="F6RS80"/>
<accession>B1H1D7</accession>
<keyword evidence="4" id="KW-0863">Zinc-finger</keyword>
<evidence type="ECO:0000256" key="7">
    <source>
        <dbReference type="ARBA" id="ARBA00023242"/>
    </source>
</evidence>
<evidence type="ECO:0000256" key="8">
    <source>
        <dbReference type="PROSITE-ProRule" id="PRU00125"/>
    </source>
</evidence>
<organism evidence="10">
    <name type="scientific">Xenopus tropicalis</name>
    <name type="common">Western clawed frog</name>
    <name type="synonym">Silurana tropicalis</name>
    <dbReference type="NCBI Taxonomy" id="8364"/>
    <lineage>
        <taxon>Eukaryota</taxon>
        <taxon>Metazoa</taxon>
        <taxon>Chordata</taxon>
        <taxon>Craniata</taxon>
        <taxon>Vertebrata</taxon>
        <taxon>Euteleostomi</taxon>
        <taxon>Amphibia</taxon>
        <taxon>Batrachia</taxon>
        <taxon>Anura</taxon>
        <taxon>Pipoidea</taxon>
        <taxon>Pipidae</taxon>
        <taxon>Xenopodinae</taxon>
        <taxon>Xenopus</taxon>
        <taxon>Silurana</taxon>
    </lineage>
</organism>
<dbReference type="InterPro" id="IPR001781">
    <property type="entry name" value="Znf_LIM"/>
</dbReference>
<evidence type="ECO:0000256" key="2">
    <source>
        <dbReference type="ARBA" id="ARBA00022723"/>
    </source>
</evidence>
<reference evidence="10" key="2">
    <citation type="submission" date="2011-06" db="UniProtKB">
        <authorList>
            <consortium name="Ensembl"/>
        </authorList>
    </citation>
    <scope>IDENTIFICATION</scope>
</reference>
<dbReference type="SUPFAM" id="SSF57716">
    <property type="entry name" value="Glucocorticoid receptor-like (DNA-binding domain)"/>
    <property type="match status" value="5"/>
</dbReference>
<evidence type="ECO:0000256" key="6">
    <source>
        <dbReference type="ARBA" id="ARBA00023038"/>
    </source>
</evidence>
<keyword evidence="5 8" id="KW-0862">Zinc</keyword>
<evidence type="ECO:0000256" key="1">
    <source>
        <dbReference type="ARBA" id="ARBA00004123"/>
    </source>
</evidence>
<dbReference type="GeneTree" id="ENSGT00950000183028"/>
<dbReference type="PROSITE" id="PS00478">
    <property type="entry name" value="LIM_DOMAIN_1"/>
    <property type="match status" value="2"/>
</dbReference>
<dbReference type="CDD" id="cd09345">
    <property type="entry name" value="LIM2_FHL"/>
    <property type="match status" value="1"/>
</dbReference>
<accession>F6RS80</accession>
<dbReference type="CDD" id="cd09346">
    <property type="entry name" value="LIM3_FHL"/>
    <property type="match status" value="1"/>
</dbReference>
<dbReference type="Bgee" id="ENSXETG00000001065">
    <property type="expression patterns" value="Expressed in heart and 7 other cell types or tissues"/>
</dbReference>
<dbReference type="PROSITE" id="PS50023">
    <property type="entry name" value="LIM_DOMAIN_2"/>
    <property type="match status" value="3"/>
</dbReference>
<evidence type="ECO:0000256" key="3">
    <source>
        <dbReference type="ARBA" id="ARBA00022737"/>
    </source>
</evidence>
<dbReference type="Gene3D" id="2.10.110.10">
    <property type="entry name" value="Cysteine Rich Protein"/>
    <property type="match status" value="4"/>
</dbReference>
<dbReference type="SMART" id="SM00132">
    <property type="entry name" value="LIM"/>
    <property type="match status" value="4"/>
</dbReference>
<dbReference type="InParanoid" id="F6RS80"/>
<evidence type="ECO:0000313" key="10">
    <source>
        <dbReference type="Ensembl" id="ENSXETP00000002321"/>
    </source>
</evidence>
<feature type="domain" description="LIM zinc-binding" evidence="9">
    <location>
        <begin position="39"/>
        <end position="99"/>
    </location>
</feature>
<dbReference type="Xenbase" id="XB-GENE-1002465">
    <property type="gene designation" value="fhl5"/>
</dbReference>
<dbReference type="GO" id="GO:0008270">
    <property type="term" value="F:zinc ion binding"/>
    <property type="evidence" value="ECO:0007669"/>
    <property type="project" value="UniProtKB-KW"/>
</dbReference>
<keyword evidence="6 8" id="KW-0440">LIM domain</keyword>
<evidence type="ECO:0000256" key="4">
    <source>
        <dbReference type="ARBA" id="ARBA00022771"/>
    </source>
</evidence>
<gene>
    <name evidence="10" type="primary">fhl5</name>
</gene>
<dbReference type="CDD" id="cd09347">
    <property type="entry name" value="LIM4_FHL"/>
    <property type="match status" value="1"/>
</dbReference>
<keyword evidence="7" id="KW-0539">Nucleus</keyword>
<name>F6RS80_XENTR</name>
<evidence type="ECO:0000256" key="5">
    <source>
        <dbReference type="ARBA" id="ARBA00022833"/>
    </source>
</evidence>
<sequence length="284" mass="32512">MEKEIFDCFHCKESLYGKKYTLKDDIPYCIKCFNSLFANLCERCKKPIECNSKDLAYKDSHWHETCFKCDKCDHSLVEKPFAAKDELLLCIECYSTEYSSKCFGCRATIMPGNGSRKMEYNGSNWHETCFVCQSCREPVGNKPFIPKESKIYCMPCYEKQFANQCKSCRKAITKGGLSFQEQQWHRECFVCTSCKKNLVGEKSTSRDESPYCVDCFDNLYAKKCAACAKPITGQGGAKYISFEDRQWHSDCFTCAKCSKSLVGEKFHTNEDDVLCPSCGLAIKM</sequence>
<feature type="domain" description="LIM zinc-binding" evidence="9">
    <location>
        <begin position="222"/>
        <end position="284"/>
    </location>
</feature>
<comment type="subcellular location">
    <subcellularLocation>
        <location evidence="1">Nucleus</location>
    </subcellularLocation>
</comment>
<dbReference type="FunFam" id="2.10.110.10:FF:000013">
    <property type="entry name" value="Four and a half LIM domains 1"/>
    <property type="match status" value="1"/>
</dbReference>
<keyword evidence="2 8" id="KW-0479">Metal-binding</keyword>
<dbReference type="PANTHER" id="PTHR24205:SF7">
    <property type="entry name" value="FOUR AND A HALF LIM DOMAINS PROTEIN 5"/>
    <property type="match status" value="1"/>
</dbReference>
<dbReference type="PANTHER" id="PTHR24205">
    <property type="entry name" value="FOUR AND A HALF LIM DOMAINS PROTEIN"/>
    <property type="match status" value="1"/>
</dbReference>
<protein>
    <submittedName>
        <fullName evidence="10">Four and a half LIM domains 5</fullName>
    </submittedName>
</protein>
<reference evidence="10" key="1">
    <citation type="journal article" date="2010" name="Science">
        <title>The genome of the Western clawed frog Xenopus tropicalis.</title>
        <authorList>
            <person name="Hellsten U."/>
            <person name="Harland R.M."/>
            <person name="Gilchrist M.J."/>
            <person name="Hendrix D."/>
            <person name="Jurka J."/>
            <person name="Kapitonov V."/>
            <person name="Ovcharenko I."/>
            <person name="Putnam N.H."/>
            <person name="Shu S."/>
            <person name="Taher L."/>
            <person name="Blitz I.L."/>
            <person name="Blumberg B."/>
            <person name="Dichmann D.S."/>
            <person name="Dubchak I."/>
            <person name="Amaya E."/>
            <person name="Detter J.C."/>
            <person name="Fletcher R."/>
            <person name="Gerhard D.S."/>
            <person name="Goodstein D."/>
            <person name="Graves T."/>
            <person name="Grigoriev I.V."/>
            <person name="Grimwood J."/>
            <person name="Kawashima T."/>
            <person name="Lindquist E."/>
            <person name="Lucas S.M."/>
            <person name="Mead P.E."/>
            <person name="Mitros T."/>
            <person name="Ogino H."/>
            <person name="Ohta Y."/>
            <person name="Poliakov A.V."/>
            <person name="Pollet N."/>
            <person name="Robert J."/>
            <person name="Salamov A."/>
            <person name="Sater A.K."/>
            <person name="Schmutz J."/>
            <person name="Terry A."/>
            <person name="Vize P.D."/>
            <person name="Warren W.C."/>
            <person name="Wells D."/>
            <person name="Wills A."/>
            <person name="Wilson R.K."/>
            <person name="Zimmerman L.B."/>
            <person name="Zorn A.M."/>
            <person name="Grainger R."/>
            <person name="Grammer T."/>
            <person name="Khokha M.K."/>
            <person name="Richardson P.M."/>
            <person name="Rokhsar D.S."/>
        </authorList>
    </citation>
    <scope>NUCLEOTIDE SEQUENCE [LARGE SCALE GENOMIC DNA]</scope>
    <source>
        <strain evidence="10">Nigerian</strain>
    </source>
</reference>
<dbReference type="GO" id="GO:0005634">
    <property type="term" value="C:nucleus"/>
    <property type="evidence" value="ECO:0007669"/>
    <property type="project" value="UniProtKB-SubCell"/>
</dbReference>
<proteinExistence type="predicted"/>
<dbReference type="Pfam" id="PF00412">
    <property type="entry name" value="LIM"/>
    <property type="match status" value="4"/>
</dbReference>
<dbReference type="Pfam" id="PF25076">
    <property type="entry name" value="LIM_FHL2-3_N"/>
    <property type="match status" value="1"/>
</dbReference>